<protein>
    <submittedName>
        <fullName evidence="1">Uncharacterized protein</fullName>
    </submittedName>
</protein>
<evidence type="ECO:0000313" key="2">
    <source>
        <dbReference type="Proteomes" id="UP001208570"/>
    </source>
</evidence>
<gene>
    <name evidence="1" type="ORF">LSH36_536g02009</name>
</gene>
<keyword evidence="2" id="KW-1185">Reference proteome</keyword>
<organism evidence="1 2">
    <name type="scientific">Paralvinella palmiformis</name>
    <dbReference type="NCBI Taxonomy" id="53620"/>
    <lineage>
        <taxon>Eukaryota</taxon>
        <taxon>Metazoa</taxon>
        <taxon>Spiralia</taxon>
        <taxon>Lophotrochozoa</taxon>
        <taxon>Annelida</taxon>
        <taxon>Polychaeta</taxon>
        <taxon>Sedentaria</taxon>
        <taxon>Canalipalpata</taxon>
        <taxon>Terebellida</taxon>
        <taxon>Terebelliformia</taxon>
        <taxon>Alvinellidae</taxon>
        <taxon>Paralvinella</taxon>
    </lineage>
</organism>
<name>A0AAD9J6Y4_9ANNE</name>
<dbReference type="AlphaFoldDB" id="A0AAD9J6Y4"/>
<accession>A0AAD9J6Y4</accession>
<proteinExistence type="predicted"/>
<dbReference type="Proteomes" id="UP001208570">
    <property type="component" value="Unassembled WGS sequence"/>
</dbReference>
<dbReference type="EMBL" id="JAODUP010000536">
    <property type="protein sequence ID" value="KAK2147777.1"/>
    <property type="molecule type" value="Genomic_DNA"/>
</dbReference>
<sequence>MDPDSRELSELNAVIRDLQCYSSTFYKQRGRLSCGFTLLHQNLIDIQNCGVIKQHQRLLGSIIKSIRKYELHLNDEVPEVSDYDEVDNYKEVDDEKIDDTDHNVDPPSSNKAIIVSCPSLKKMTDVIRVLWDFDNRMHGLSSLSTSDHKSFKSSFECCMNYVNKFRELLQQIVDGTNELSANVKIYLNAISSLSEKDRRIAGPELLSGMKNGLTTLLEEMDYLIDGICKLLTTVEVLVVSFKQKHPGGHILGALVVQLSNKYDVGKRHEDANSANSPIHIHGKSRKTALAKWSNYNAQIPIAVLIPYLPQIPDNQREISVLTKTTPSAEFQETPYQLVKMEGQPVIEIKRQELSFLSVIPLFRPVQYEQTVDDIGAIIHSPNDSTVKLIITTLAIPDQARIAIQFYHTDLLKTSSMVYPKLPPEMTKSAQVVIQFDNDNDMGTKIHAMVHYDQGWTSTMLRTSLQFPGSYTVNINHEAKQVILMKVNSYIDVEEMNEIAQAMSDAINENQVFRPIEAYIRPHYDCHWSQFCGEVQGFVQFAADIEDVSSTEKPVQDEDEAGNFVFLSAIPITITKKETHRRPEIDLNRLNQCARAIKHSLQEADLVNLMKVIPLHPTAKERLMRDPESLSLISLLNV</sequence>
<evidence type="ECO:0000313" key="1">
    <source>
        <dbReference type="EMBL" id="KAK2147777.1"/>
    </source>
</evidence>
<reference evidence="1" key="1">
    <citation type="journal article" date="2023" name="Mol. Biol. Evol.">
        <title>Third-Generation Sequencing Reveals the Adaptive Role of the Epigenome in Three Deep-Sea Polychaetes.</title>
        <authorList>
            <person name="Perez M."/>
            <person name="Aroh O."/>
            <person name="Sun Y."/>
            <person name="Lan Y."/>
            <person name="Juniper S.K."/>
            <person name="Young C.R."/>
            <person name="Angers B."/>
            <person name="Qian P.Y."/>
        </authorList>
    </citation>
    <scope>NUCLEOTIDE SEQUENCE</scope>
    <source>
        <strain evidence="1">P08H-3</strain>
    </source>
</reference>
<comment type="caution">
    <text evidence="1">The sequence shown here is derived from an EMBL/GenBank/DDBJ whole genome shotgun (WGS) entry which is preliminary data.</text>
</comment>